<keyword evidence="12" id="KW-1185">Reference proteome</keyword>
<keyword evidence="4" id="KW-0949">S-adenosyl-L-methionine</keyword>
<evidence type="ECO:0000259" key="10">
    <source>
        <dbReference type="Pfam" id="PF18755"/>
    </source>
</evidence>
<dbReference type="PANTHER" id="PTHR13370">
    <property type="entry name" value="RNA METHYLASE-RELATED"/>
    <property type="match status" value="1"/>
</dbReference>
<dbReference type="InterPro" id="IPR001091">
    <property type="entry name" value="RM_Methyltransferase"/>
</dbReference>
<dbReference type="FunFam" id="3.40.50.150:FF:000276">
    <property type="entry name" value="Methyltransferase"/>
    <property type="match status" value="1"/>
</dbReference>
<reference evidence="11 12" key="1">
    <citation type="submission" date="2018-05" db="EMBL/GenBank/DDBJ databases">
        <title>Genomic Encyclopedia of Type Strains, Phase IV (KMG-IV): sequencing the most valuable type-strain genomes for metagenomic binning, comparative biology and taxonomic classification.</title>
        <authorList>
            <person name="Goeker M."/>
        </authorList>
    </citation>
    <scope>NUCLEOTIDE SEQUENCE [LARGE SCALE GENOMIC DNA]</scope>
    <source>
        <strain evidence="11 12">DSM 6462</strain>
    </source>
</reference>
<proteinExistence type="inferred from homology"/>
<evidence type="ECO:0000313" key="12">
    <source>
        <dbReference type="Proteomes" id="UP000248021"/>
    </source>
</evidence>
<dbReference type="InterPro" id="IPR040843">
    <property type="entry name" value="RAMA"/>
</dbReference>
<feature type="domain" description="RAMA" evidence="10">
    <location>
        <begin position="291"/>
        <end position="388"/>
    </location>
</feature>
<dbReference type="AlphaFoldDB" id="A0A2V3U436"/>
<organism evidence="11 12">
    <name type="scientific">Chelatococcus asaccharovorans</name>
    <dbReference type="NCBI Taxonomy" id="28210"/>
    <lineage>
        <taxon>Bacteria</taxon>
        <taxon>Pseudomonadati</taxon>
        <taxon>Pseudomonadota</taxon>
        <taxon>Alphaproteobacteria</taxon>
        <taxon>Hyphomicrobiales</taxon>
        <taxon>Chelatococcaceae</taxon>
        <taxon>Chelatococcus</taxon>
    </lineage>
</organism>
<evidence type="ECO:0000256" key="2">
    <source>
        <dbReference type="ARBA" id="ARBA00022603"/>
    </source>
</evidence>
<evidence type="ECO:0000256" key="7">
    <source>
        <dbReference type="ARBA" id="ARBA00047942"/>
    </source>
</evidence>
<dbReference type="InterPro" id="IPR029063">
    <property type="entry name" value="SAM-dependent_MTases_sf"/>
</dbReference>
<evidence type="ECO:0000256" key="1">
    <source>
        <dbReference type="ARBA" id="ARBA00006594"/>
    </source>
</evidence>
<protein>
    <recommendedName>
        <fullName evidence="8">Methyltransferase</fullName>
        <ecNumber evidence="8">2.1.1.-</ecNumber>
    </recommendedName>
</protein>
<dbReference type="PROSITE" id="PS00092">
    <property type="entry name" value="N6_MTASE"/>
    <property type="match status" value="1"/>
</dbReference>
<keyword evidence="6" id="KW-0238">DNA-binding</keyword>
<dbReference type="PANTHER" id="PTHR13370:SF3">
    <property type="entry name" value="TRNA (GUANINE(10)-N2)-METHYLTRANSFERASE HOMOLOG"/>
    <property type="match status" value="1"/>
</dbReference>
<dbReference type="Pfam" id="PF18755">
    <property type="entry name" value="RAMA"/>
    <property type="match status" value="1"/>
</dbReference>
<keyword evidence="5" id="KW-0235">DNA replication</keyword>
<dbReference type="GO" id="GO:0009007">
    <property type="term" value="F:site-specific DNA-methyltransferase (adenine-specific) activity"/>
    <property type="evidence" value="ECO:0007669"/>
    <property type="project" value="UniProtKB-EC"/>
</dbReference>
<evidence type="ECO:0000256" key="3">
    <source>
        <dbReference type="ARBA" id="ARBA00022679"/>
    </source>
</evidence>
<feature type="domain" description="DNA methylase N-4/N-6" evidence="9">
    <location>
        <begin position="56"/>
        <end position="278"/>
    </location>
</feature>
<dbReference type="GO" id="GO:0032259">
    <property type="term" value="P:methylation"/>
    <property type="evidence" value="ECO:0007669"/>
    <property type="project" value="UniProtKB-KW"/>
</dbReference>
<gene>
    <name evidence="11" type="ORF">C7450_108260</name>
</gene>
<dbReference type="GO" id="GO:0008170">
    <property type="term" value="F:N-methyltransferase activity"/>
    <property type="evidence" value="ECO:0007669"/>
    <property type="project" value="InterPro"/>
</dbReference>
<dbReference type="SUPFAM" id="SSF53335">
    <property type="entry name" value="S-adenosyl-L-methionine-dependent methyltransferases"/>
    <property type="match status" value="1"/>
</dbReference>
<comment type="catalytic activity">
    <reaction evidence="7">
        <text>a 2'-deoxyadenosine in DNA + S-adenosyl-L-methionine = an N(6)-methyl-2'-deoxyadenosine in DNA + S-adenosyl-L-homocysteine + H(+)</text>
        <dbReference type="Rhea" id="RHEA:15197"/>
        <dbReference type="Rhea" id="RHEA-COMP:12418"/>
        <dbReference type="Rhea" id="RHEA-COMP:12419"/>
        <dbReference type="ChEBI" id="CHEBI:15378"/>
        <dbReference type="ChEBI" id="CHEBI:57856"/>
        <dbReference type="ChEBI" id="CHEBI:59789"/>
        <dbReference type="ChEBI" id="CHEBI:90615"/>
        <dbReference type="ChEBI" id="CHEBI:90616"/>
        <dbReference type="EC" id="2.1.1.72"/>
    </reaction>
</comment>
<dbReference type="Proteomes" id="UP000248021">
    <property type="component" value="Unassembled WGS sequence"/>
</dbReference>
<keyword evidence="2 11" id="KW-0489">Methyltransferase</keyword>
<dbReference type="Pfam" id="PF01555">
    <property type="entry name" value="N6_N4_Mtase"/>
    <property type="match status" value="1"/>
</dbReference>
<evidence type="ECO:0000256" key="4">
    <source>
        <dbReference type="ARBA" id="ARBA00022691"/>
    </source>
</evidence>
<accession>A0A2V3U436</accession>
<dbReference type="InterPro" id="IPR002941">
    <property type="entry name" value="DNA_methylase_N4/N6"/>
</dbReference>
<comment type="caution">
    <text evidence="11">The sequence shown here is derived from an EMBL/GenBank/DDBJ whole genome shotgun (WGS) entry which is preliminary data.</text>
</comment>
<dbReference type="RefSeq" id="WP_110376240.1">
    <property type="nucleotide sequence ID" value="NZ_CAKNFM010000006.1"/>
</dbReference>
<comment type="similarity">
    <text evidence="1 8">Belongs to the N(4)/N(6)-methyltransferase family.</text>
</comment>
<dbReference type="GO" id="GO:0006260">
    <property type="term" value="P:DNA replication"/>
    <property type="evidence" value="ECO:0007669"/>
    <property type="project" value="UniProtKB-KW"/>
</dbReference>
<keyword evidence="3" id="KW-0808">Transferase</keyword>
<dbReference type="EC" id="2.1.1.-" evidence="8"/>
<evidence type="ECO:0000313" key="11">
    <source>
        <dbReference type="EMBL" id="PXW56508.1"/>
    </source>
</evidence>
<dbReference type="GO" id="GO:0005737">
    <property type="term" value="C:cytoplasm"/>
    <property type="evidence" value="ECO:0007669"/>
    <property type="project" value="TreeGrafter"/>
</dbReference>
<evidence type="ECO:0000256" key="5">
    <source>
        <dbReference type="ARBA" id="ARBA00022705"/>
    </source>
</evidence>
<evidence type="ECO:0000256" key="8">
    <source>
        <dbReference type="RuleBase" id="RU362026"/>
    </source>
</evidence>
<dbReference type="PRINTS" id="PR00508">
    <property type="entry name" value="S21N4MTFRASE"/>
</dbReference>
<dbReference type="EMBL" id="QJJK01000008">
    <property type="protein sequence ID" value="PXW56508.1"/>
    <property type="molecule type" value="Genomic_DNA"/>
</dbReference>
<dbReference type="InterPro" id="IPR002052">
    <property type="entry name" value="DNA_methylase_N6_adenine_CS"/>
</dbReference>
<dbReference type="Gene3D" id="3.40.50.150">
    <property type="entry name" value="Vaccinia Virus protein VP39"/>
    <property type="match status" value="1"/>
</dbReference>
<name>A0A2V3U436_9HYPH</name>
<evidence type="ECO:0000259" key="9">
    <source>
        <dbReference type="Pfam" id="PF01555"/>
    </source>
</evidence>
<evidence type="ECO:0000256" key="6">
    <source>
        <dbReference type="ARBA" id="ARBA00023125"/>
    </source>
</evidence>
<dbReference type="OrthoDB" id="9800801at2"/>
<sequence>MGIAFNHVAGASPRSKVSRTGARVPVQQAEFQPLPVDEVLVGDCVASLNSLPAHSVDLIFADPPYNLQLEGTLTRPDNSLVDAVDDAWDKFNSFAEYDAFTRAWLTACRRVLKKNGTLFVIGSYHNIFRVGSSLQDLGYWILNDIVWRKANPMPNFRGRRFTNAHETLIWAAHSADTKNYTFHYEMLKAGNDDVQMRSDWHFPLCTGDERLKDANGQKLHATQKPEALLARVLLAASNPGDVVLDPFFGTGTTGAVAKRLGRHFIGLERDPVYAAAARERIAGIERLSGPAVSAAPAKRTEPRVPFLALVEAGLVTPGEIVTDHSGRHRAVVRADGTLCAGPAVGSIHKIGALVQGFPSCNGWTFWHLERNGALAPLDDLRTTIRAEIAREIARAA</sequence>
<dbReference type="GO" id="GO:0003677">
    <property type="term" value="F:DNA binding"/>
    <property type="evidence" value="ECO:0007669"/>
    <property type="project" value="UniProtKB-KW"/>
</dbReference>